<dbReference type="InterPro" id="IPR041692">
    <property type="entry name" value="HHH_9"/>
</dbReference>
<protein>
    <submittedName>
        <fullName evidence="2">Transcription accessory protein</fullName>
    </submittedName>
</protein>
<sequence>MNTFFDIVAKELNLKKNQVENTMKLLDEGATVPFVARYRKEQTGNLDETQIRDVTDRINYLRNLEKRKEEVLKLIDEQGKLTPELKAGIAKAVKLQEVEDIYLPYKKKRKTKADIAKEQGLEPLAEYIKGEKSTPEGIKTEAERYVTEEVADVEAAIEGAYLILAQEISEVALYREKIRENMTKRGVLEVKATKKAKELDEKQVYSDYYEHTEEVSKMPSHRVLAVNRGEKEKVLNVSVKLDNITRIMIQNIILKDYPNAKLKEIYLEVIGDALDRLILPSIEREVRNLLTEKAEVEAILAFKKNLKNLLLQPPLEGKSVLGLDPAYRTGCKTVVVDGDGFFQTDDVLFLVEGMHKEGQLKAAEKKIKELVDKYEIDLIAIGNGTASRETESFVAKIIPNLNRKVHYLIVNEAGASVYSASPLAKEEFPSLDVTARGAISIARRIQDPLAELVKIDPKSIGVGMYQHDVNQKKLDTSLDEVIEDVVNSVGINANTASYVLLSHVSGIKKNIAKNIVEYRKENGNFKTRKELLKVKGLGAKAYEQMAGFIVIPGGAHPLENTTIHPESYGIASEILESKGYSLKEYEVKLDEIRKALASFDYKKFANENNYGEATTKDIYEALIRDRRDPRDELDKPMLKSDILKLSDLKPGMELEGTVRNVVNFGAFIDIGLKNDALLHISEMSKRRITDPTEVLSVGDIIKVRVKDIDVKRSRVGLTKKEK</sequence>
<dbReference type="InterPro" id="IPR018974">
    <property type="entry name" value="Tex-like_N"/>
</dbReference>
<gene>
    <name evidence="2" type="ORF">PM10SUCC1_13120</name>
</gene>
<dbReference type="SMART" id="SM00316">
    <property type="entry name" value="S1"/>
    <property type="match status" value="1"/>
</dbReference>
<evidence type="ECO:0000313" key="2">
    <source>
        <dbReference type="EMBL" id="GLI55798.1"/>
    </source>
</evidence>
<dbReference type="Gene3D" id="3.30.420.140">
    <property type="entry name" value="YqgF/RNase H-like domain"/>
    <property type="match status" value="1"/>
</dbReference>
<proteinExistence type="predicted"/>
<comment type="caution">
    <text evidence="2">The sequence shown here is derived from an EMBL/GenBank/DDBJ whole genome shotgun (WGS) entry which is preliminary data.</text>
</comment>
<organism evidence="2 3">
    <name type="scientific">Propionigenium maris DSM 9537</name>
    <dbReference type="NCBI Taxonomy" id="1123000"/>
    <lineage>
        <taxon>Bacteria</taxon>
        <taxon>Fusobacteriati</taxon>
        <taxon>Fusobacteriota</taxon>
        <taxon>Fusobacteriia</taxon>
        <taxon>Fusobacteriales</taxon>
        <taxon>Fusobacteriaceae</taxon>
        <taxon>Propionigenium</taxon>
    </lineage>
</organism>
<dbReference type="GO" id="GO:0006139">
    <property type="term" value="P:nucleobase-containing compound metabolic process"/>
    <property type="evidence" value="ECO:0007669"/>
    <property type="project" value="InterPro"/>
</dbReference>
<name>A0A9W6GK68_9FUSO</name>
<dbReference type="PANTHER" id="PTHR10724:SF10">
    <property type="entry name" value="S1 RNA-BINDING DOMAIN-CONTAINING PROTEIN 1"/>
    <property type="match status" value="1"/>
</dbReference>
<dbReference type="PANTHER" id="PTHR10724">
    <property type="entry name" value="30S RIBOSOMAL PROTEIN S1"/>
    <property type="match status" value="1"/>
</dbReference>
<reference evidence="2" key="1">
    <citation type="submission" date="2022-12" db="EMBL/GenBank/DDBJ databases">
        <title>Reference genome sequencing for broad-spectrum identification of bacterial and archaeal isolates by mass spectrometry.</title>
        <authorList>
            <person name="Sekiguchi Y."/>
            <person name="Tourlousse D.M."/>
        </authorList>
    </citation>
    <scope>NUCLEOTIDE SEQUENCE</scope>
    <source>
        <strain evidence="2">10succ1</strain>
    </source>
</reference>
<dbReference type="InterPro" id="IPR003029">
    <property type="entry name" value="S1_domain"/>
</dbReference>
<dbReference type="CDD" id="cd05685">
    <property type="entry name" value="S1_Tex"/>
    <property type="match status" value="1"/>
</dbReference>
<accession>A0A9W6GK68</accession>
<dbReference type="InterPro" id="IPR010994">
    <property type="entry name" value="RuvA_2-like"/>
</dbReference>
<dbReference type="InterPro" id="IPR055179">
    <property type="entry name" value="Tex-like_central_region"/>
</dbReference>
<dbReference type="Gene3D" id="2.40.50.140">
    <property type="entry name" value="Nucleic acid-binding proteins"/>
    <property type="match status" value="1"/>
</dbReference>
<dbReference type="RefSeq" id="WP_281834512.1">
    <property type="nucleotide sequence ID" value="NZ_BSDY01000005.1"/>
</dbReference>
<evidence type="ECO:0000313" key="3">
    <source>
        <dbReference type="Proteomes" id="UP001144471"/>
    </source>
</evidence>
<dbReference type="Pfam" id="PF16921">
    <property type="entry name" value="Tex_YqgF"/>
    <property type="match status" value="1"/>
</dbReference>
<dbReference type="Pfam" id="PF00575">
    <property type="entry name" value="S1"/>
    <property type="match status" value="1"/>
</dbReference>
<dbReference type="Pfam" id="PF09371">
    <property type="entry name" value="Tex_N"/>
    <property type="match status" value="1"/>
</dbReference>
<dbReference type="GO" id="GO:0005737">
    <property type="term" value="C:cytoplasm"/>
    <property type="evidence" value="ECO:0007669"/>
    <property type="project" value="UniProtKB-ARBA"/>
</dbReference>
<dbReference type="Gene3D" id="1.10.3500.10">
    <property type="entry name" value="Tex N-terminal region-like"/>
    <property type="match status" value="1"/>
</dbReference>
<dbReference type="EMBL" id="BSDY01000005">
    <property type="protein sequence ID" value="GLI55798.1"/>
    <property type="molecule type" value="Genomic_DNA"/>
</dbReference>
<dbReference type="Gene3D" id="1.10.150.310">
    <property type="entry name" value="Tex RuvX-like domain-like"/>
    <property type="match status" value="1"/>
</dbReference>
<dbReference type="GO" id="GO:0003729">
    <property type="term" value="F:mRNA binding"/>
    <property type="evidence" value="ECO:0007669"/>
    <property type="project" value="UniProtKB-ARBA"/>
</dbReference>
<dbReference type="Pfam" id="PF17674">
    <property type="entry name" value="HHH_9"/>
    <property type="match status" value="1"/>
</dbReference>
<dbReference type="Proteomes" id="UP001144471">
    <property type="component" value="Unassembled WGS sequence"/>
</dbReference>
<dbReference type="InterPro" id="IPR050437">
    <property type="entry name" value="Ribos_protein_bS1-like"/>
</dbReference>
<dbReference type="GO" id="GO:0006412">
    <property type="term" value="P:translation"/>
    <property type="evidence" value="ECO:0007669"/>
    <property type="project" value="TreeGrafter"/>
</dbReference>
<dbReference type="Gene3D" id="1.10.10.650">
    <property type="entry name" value="RuvA domain 2-like"/>
    <property type="match status" value="1"/>
</dbReference>
<dbReference type="InterPro" id="IPR032639">
    <property type="entry name" value="Tex_YqgF"/>
</dbReference>
<feature type="domain" description="S1 motif" evidence="1">
    <location>
        <begin position="651"/>
        <end position="720"/>
    </location>
</feature>
<dbReference type="Pfam" id="PF22706">
    <property type="entry name" value="Tex_central_region"/>
    <property type="match status" value="1"/>
</dbReference>
<dbReference type="FunFam" id="1.10.150.310:FF:000001">
    <property type="entry name" value="RNA-binding transcriptional accessory protein"/>
    <property type="match status" value="1"/>
</dbReference>
<dbReference type="FunFam" id="2.40.50.140:FF:000051">
    <property type="entry name" value="RNA-binding transcriptional accessory protein"/>
    <property type="match status" value="1"/>
</dbReference>
<dbReference type="SUPFAM" id="SSF50249">
    <property type="entry name" value="Nucleic acid-binding proteins"/>
    <property type="match status" value="1"/>
</dbReference>
<keyword evidence="3" id="KW-1185">Reference proteome</keyword>
<dbReference type="InterPro" id="IPR023319">
    <property type="entry name" value="Tex-like_HTH_dom_sf"/>
</dbReference>
<dbReference type="PROSITE" id="PS50126">
    <property type="entry name" value="S1"/>
    <property type="match status" value="1"/>
</dbReference>
<dbReference type="FunFam" id="3.30.420.140:FF:000001">
    <property type="entry name" value="RNA-binding transcriptional accessory protein"/>
    <property type="match status" value="1"/>
</dbReference>
<dbReference type="AlphaFoldDB" id="A0A9W6GK68"/>
<dbReference type="InterPro" id="IPR006641">
    <property type="entry name" value="YqgF/RNaseH-like_dom"/>
</dbReference>
<dbReference type="InterPro" id="IPR023323">
    <property type="entry name" value="Tex-like_dom_sf"/>
</dbReference>
<dbReference type="InterPro" id="IPR012340">
    <property type="entry name" value="NA-bd_OB-fold"/>
</dbReference>
<dbReference type="InterPro" id="IPR044146">
    <property type="entry name" value="S1_Tex"/>
</dbReference>
<dbReference type="InterPro" id="IPR037027">
    <property type="entry name" value="YqgF/RNaseH-like_dom_sf"/>
</dbReference>
<dbReference type="FunFam" id="1.10.10.650:FF:000001">
    <property type="entry name" value="S1 RNA-binding domain 1"/>
    <property type="match status" value="1"/>
</dbReference>
<dbReference type="InterPro" id="IPR012337">
    <property type="entry name" value="RNaseH-like_sf"/>
</dbReference>
<dbReference type="SUPFAM" id="SSF47781">
    <property type="entry name" value="RuvA domain 2-like"/>
    <property type="match status" value="2"/>
</dbReference>
<dbReference type="SMART" id="SM00732">
    <property type="entry name" value="YqgFc"/>
    <property type="match status" value="1"/>
</dbReference>
<evidence type="ECO:0000259" key="1">
    <source>
        <dbReference type="PROSITE" id="PS50126"/>
    </source>
</evidence>
<dbReference type="SUPFAM" id="SSF53098">
    <property type="entry name" value="Ribonuclease H-like"/>
    <property type="match status" value="1"/>
</dbReference>
<dbReference type="Pfam" id="PF12836">
    <property type="entry name" value="HHH_3"/>
    <property type="match status" value="1"/>
</dbReference>
<dbReference type="GO" id="GO:0003735">
    <property type="term" value="F:structural constituent of ribosome"/>
    <property type="evidence" value="ECO:0007669"/>
    <property type="project" value="TreeGrafter"/>
</dbReference>
<dbReference type="SUPFAM" id="SSF158832">
    <property type="entry name" value="Tex N-terminal region-like"/>
    <property type="match status" value="1"/>
</dbReference>